<dbReference type="PATRIC" id="fig|1028801.3.peg.2694"/>
<protein>
    <submittedName>
        <fullName evidence="6">DNA-binding transcriptional activator GcvA</fullName>
    </submittedName>
</protein>
<feature type="domain" description="HTH lysR-type" evidence="5">
    <location>
        <begin position="7"/>
        <end position="64"/>
    </location>
</feature>
<dbReference type="InterPro" id="IPR000847">
    <property type="entry name" value="LysR_HTH_N"/>
</dbReference>
<dbReference type="HOGENOM" id="CLU_039613_37_0_5"/>
<dbReference type="GO" id="GO:0006351">
    <property type="term" value="P:DNA-templated transcription"/>
    <property type="evidence" value="ECO:0007669"/>
    <property type="project" value="TreeGrafter"/>
</dbReference>
<dbReference type="CDD" id="cd08432">
    <property type="entry name" value="PBP2_GcdR_TrpI_HvrB_AmpR_like"/>
    <property type="match status" value="1"/>
</dbReference>
<dbReference type="GO" id="GO:0003700">
    <property type="term" value="F:DNA-binding transcription factor activity"/>
    <property type="evidence" value="ECO:0007669"/>
    <property type="project" value="InterPro"/>
</dbReference>
<comment type="similarity">
    <text evidence="1">Belongs to the LysR transcriptional regulatory family.</text>
</comment>
<evidence type="ECO:0000313" key="6">
    <source>
        <dbReference type="EMBL" id="CDN54984.1"/>
    </source>
</evidence>
<evidence type="ECO:0000259" key="5">
    <source>
        <dbReference type="PROSITE" id="PS50931"/>
    </source>
</evidence>
<evidence type="ECO:0000256" key="1">
    <source>
        <dbReference type="ARBA" id="ARBA00009437"/>
    </source>
</evidence>
<dbReference type="RefSeq" id="WP_038544424.1">
    <property type="nucleotide sequence ID" value="NZ_HG938355.1"/>
</dbReference>
<dbReference type="EMBL" id="HG938355">
    <property type="protein sequence ID" value="CDN54984.1"/>
    <property type="molecule type" value="Genomic_DNA"/>
</dbReference>
<keyword evidence="4" id="KW-0804">Transcription</keyword>
<dbReference type="PANTHER" id="PTHR30537:SF26">
    <property type="entry name" value="GLYCINE CLEAVAGE SYSTEM TRANSCRIPTIONAL ACTIVATOR"/>
    <property type="match status" value="1"/>
</dbReference>
<dbReference type="InterPro" id="IPR036390">
    <property type="entry name" value="WH_DNA-bd_sf"/>
</dbReference>
<dbReference type="PRINTS" id="PR00039">
    <property type="entry name" value="HTHLYSR"/>
</dbReference>
<evidence type="ECO:0000256" key="4">
    <source>
        <dbReference type="ARBA" id="ARBA00023163"/>
    </source>
</evidence>
<dbReference type="InterPro" id="IPR036388">
    <property type="entry name" value="WH-like_DNA-bd_sf"/>
</dbReference>
<evidence type="ECO:0000313" key="7">
    <source>
        <dbReference type="Proteomes" id="UP000028186"/>
    </source>
</evidence>
<dbReference type="GO" id="GO:0043565">
    <property type="term" value="F:sequence-specific DNA binding"/>
    <property type="evidence" value="ECO:0007669"/>
    <property type="project" value="TreeGrafter"/>
</dbReference>
<dbReference type="PROSITE" id="PS50931">
    <property type="entry name" value="HTH_LYSR"/>
    <property type="match status" value="1"/>
</dbReference>
<evidence type="ECO:0000256" key="2">
    <source>
        <dbReference type="ARBA" id="ARBA00023015"/>
    </source>
</evidence>
<dbReference type="Pfam" id="PF03466">
    <property type="entry name" value="LysR_substrate"/>
    <property type="match status" value="1"/>
</dbReference>
<dbReference type="SUPFAM" id="SSF46785">
    <property type="entry name" value="Winged helix' DNA-binding domain"/>
    <property type="match status" value="1"/>
</dbReference>
<dbReference type="Gene3D" id="1.10.10.10">
    <property type="entry name" value="Winged helix-like DNA-binding domain superfamily/Winged helix DNA-binding domain"/>
    <property type="match status" value="1"/>
</dbReference>
<proteinExistence type="inferred from homology"/>
<name>A0A068TA57_NEOGA</name>
<dbReference type="KEGG" id="ngl:RG1141_CH26470"/>
<accession>A0A068TA57</accession>
<sequence length="310" mass="34583">MKLSRRFPLNALRVFEAVARLENFTRAAEELGMTQTAVTYQIKLLEDFLGDTVFLRRPRALKLTETGEKLLPKVAEAFTLLTEAVQSTRNGIEETLEIHSPPSFAAQWLSPHLHIFKALHPQIEVRLLRQLDNNDHRHSSADITICISTRPSDGLISHPLFRLNYAPMLSPRLAESVGGIRQPSDLLKLPWITDTRDGWHEWFEAAHIDPHQIRHTSLNALGALDLEARAAISGHGVAMLSPFLFQEDLASGRLLQPFDICVGEGKTYWLCYAPARRNTAKVTAFATWIQAALADDLAAIGANRSEAAAQ</sequence>
<dbReference type="Pfam" id="PF00126">
    <property type="entry name" value="HTH_1"/>
    <property type="match status" value="1"/>
</dbReference>
<organism evidence="6 7">
    <name type="scientific">Neorhizobium galegae bv. officinalis bv. officinalis str. HAMBI 1141</name>
    <dbReference type="NCBI Taxonomy" id="1028801"/>
    <lineage>
        <taxon>Bacteria</taxon>
        <taxon>Pseudomonadati</taxon>
        <taxon>Pseudomonadota</taxon>
        <taxon>Alphaproteobacteria</taxon>
        <taxon>Hyphomicrobiales</taxon>
        <taxon>Rhizobiaceae</taxon>
        <taxon>Rhizobium/Agrobacterium group</taxon>
        <taxon>Neorhizobium</taxon>
    </lineage>
</organism>
<gene>
    <name evidence="6" type="primary">gcvA</name>
    <name evidence="6" type="ORF">RG1141_CH26470</name>
</gene>
<dbReference type="Gene3D" id="3.40.190.10">
    <property type="entry name" value="Periplasmic binding protein-like II"/>
    <property type="match status" value="2"/>
</dbReference>
<dbReference type="AlphaFoldDB" id="A0A068TA57"/>
<dbReference type="eggNOG" id="COG0583">
    <property type="taxonomic scope" value="Bacteria"/>
</dbReference>
<dbReference type="InterPro" id="IPR005119">
    <property type="entry name" value="LysR_subst-bd"/>
</dbReference>
<reference evidence="7" key="1">
    <citation type="journal article" date="2014" name="BMC Genomics">
        <title>Genome sequencing of two Neorhizobium galegae strains reveals a noeT gene responsible for the unusual acetylation of the nodulation factors.</title>
        <authorList>
            <person name="Osterman J."/>
            <person name="Marsh J."/>
            <person name="Laine P.K."/>
            <person name="Zeng Z."/>
            <person name="Alatalo E."/>
            <person name="Sullivan J.T."/>
            <person name="Young J.P."/>
            <person name="Thomas-Oates J."/>
            <person name="Paulin L."/>
            <person name="Lindstrom K."/>
        </authorList>
    </citation>
    <scope>NUCLEOTIDE SEQUENCE [LARGE SCALE GENOMIC DNA]</scope>
    <source>
        <strain evidence="7">HAMBI 1141</strain>
    </source>
</reference>
<keyword evidence="3 6" id="KW-0238">DNA-binding</keyword>
<dbReference type="InterPro" id="IPR058163">
    <property type="entry name" value="LysR-type_TF_proteobact-type"/>
</dbReference>
<dbReference type="SUPFAM" id="SSF53850">
    <property type="entry name" value="Periplasmic binding protein-like II"/>
    <property type="match status" value="1"/>
</dbReference>
<dbReference type="Proteomes" id="UP000028186">
    <property type="component" value="Chromosome I"/>
</dbReference>
<dbReference type="PANTHER" id="PTHR30537">
    <property type="entry name" value="HTH-TYPE TRANSCRIPTIONAL REGULATOR"/>
    <property type="match status" value="1"/>
</dbReference>
<evidence type="ECO:0000256" key="3">
    <source>
        <dbReference type="ARBA" id="ARBA00023125"/>
    </source>
</evidence>
<keyword evidence="2" id="KW-0805">Transcription regulation</keyword>